<protein>
    <submittedName>
        <fullName evidence="1">Uncharacterized protein</fullName>
    </submittedName>
</protein>
<dbReference type="Proteomes" id="UP001346149">
    <property type="component" value="Unassembled WGS sequence"/>
</dbReference>
<evidence type="ECO:0000313" key="2">
    <source>
        <dbReference type="Proteomes" id="UP001346149"/>
    </source>
</evidence>
<accession>A0AAN7MBX9</accession>
<dbReference type="AlphaFoldDB" id="A0AAN7MBX9"/>
<evidence type="ECO:0000313" key="1">
    <source>
        <dbReference type="EMBL" id="KAK4793750.1"/>
    </source>
</evidence>
<comment type="caution">
    <text evidence="1">The sequence shown here is derived from an EMBL/GenBank/DDBJ whole genome shotgun (WGS) entry which is preliminary data.</text>
</comment>
<dbReference type="EMBL" id="JAXQNO010000008">
    <property type="protein sequence ID" value="KAK4793750.1"/>
    <property type="molecule type" value="Genomic_DNA"/>
</dbReference>
<reference evidence="1 2" key="1">
    <citation type="journal article" date="2023" name="Hortic Res">
        <title>Pangenome of water caltrop reveals structural variations and asymmetric subgenome divergence after allopolyploidization.</title>
        <authorList>
            <person name="Zhang X."/>
            <person name="Chen Y."/>
            <person name="Wang L."/>
            <person name="Yuan Y."/>
            <person name="Fang M."/>
            <person name="Shi L."/>
            <person name="Lu R."/>
            <person name="Comes H.P."/>
            <person name="Ma Y."/>
            <person name="Chen Y."/>
            <person name="Huang G."/>
            <person name="Zhou Y."/>
            <person name="Zheng Z."/>
            <person name="Qiu Y."/>
        </authorList>
    </citation>
    <scope>NUCLEOTIDE SEQUENCE [LARGE SCALE GENOMIC DNA]</scope>
    <source>
        <strain evidence="1">F231</strain>
    </source>
</reference>
<sequence length="78" mass="8811">MRKRVTLAYTHLPSFESINSVVFLDTRLQQVIHPNQPSEEKQFEVSSFTDSLPCATLALQIIVFNGLAYCACTVEYLS</sequence>
<name>A0AAN7MBX9_TRANT</name>
<gene>
    <name evidence="1" type="ORF">SAY86_024185</name>
</gene>
<organism evidence="1 2">
    <name type="scientific">Trapa natans</name>
    <name type="common">Water chestnut</name>
    <dbReference type="NCBI Taxonomy" id="22666"/>
    <lineage>
        <taxon>Eukaryota</taxon>
        <taxon>Viridiplantae</taxon>
        <taxon>Streptophyta</taxon>
        <taxon>Embryophyta</taxon>
        <taxon>Tracheophyta</taxon>
        <taxon>Spermatophyta</taxon>
        <taxon>Magnoliopsida</taxon>
        <taxon>eudicotyledons</taxon>
        <taxon>Gunneridae</taxon>
        <taxon>Pentapetalae</taxon>
        <taxon>rosids</taxon>
        <taxon>malvids</taxon>
        <taxon>Myrtales</taxon>
        <taxon>Lythraceae</taxon>
        <taxon>Trapa</taxon>
    </lineage>
</organism>
<proteinExistence type="predicted"/>
<keyword evidence="2" id="KW-1185">Reference proteome</keyword>